<evidence type="ECO:0000256" key="2">
    <source>
        <dbReference type="ARBA" id="ARBA00034301"/>
    </source>
</evidence>
<dbReference type="Proteomes" id="UP001519287">
    <property type="component" value="Unassembled WGS sequence"/>
</dbReference>
<evidence type="ECO:0000313" key="5">
    <source>
        <dbReference type="EMBL" id="MBP1992711.1"/>
    </source>
</evidence>
<dbReference type="Gene3D" id="3.60.15.10">
    <property type="entry name" value="Ribonuclease Z/Hydroxyacylglutathione hydrolase-like"/>
    <property type="match status" value="1"/>
</dbReference>
<dbReference type="EMBL" id="JAGGLB010000015">
    <property type="protein sequence ID" value="MBP1992711.1"/>
    <property type="molecule type" value="Genomic_DNA"/>
</dbReference>
<evidence type="ECO:0000313" key="6">
    <source>
        <dbReference type="Proteomes" id="UP001519287"/>
    </source>
</evidence>
<reference evidence="5 6" key="1">
    <citation type="submission" date="2021-03" db="EMBL/GenBank/DDBJ databases">
        <title>Genomic Encyclopedia of Type Strains, Phase IV (KMG-IV): sequencing the most valuable type-strain genomes for metagenomic binning, comparative biology and taxonomic classification.</title>
        <authorList>
            <person name="Goeker M."/>
        </authorList>
    </citation>
    <scope>NUCLEOTIDE SEQUENCE [LARGE SCALE GENOMIC DNA]</scope>
    <source>
        <strain evidence="5 6">DSM 26048</strain>
    </source>
</reference>
<dbReference type="InterPro" id="IPR001279">
    <property type="entry name" value="Metallo-B-lactamas"/>
</dbReference>
<dbReference type="SUPFAM" id="SSF56281">
    <property type="entry name" value="Metallo-hydrolase/oxidoreductase"/>
    <property type="match status" value="1"/>
</dbReference>
<dbReference type="SMART" id="SM00849">
    <property type="entry name" value="Lactamase_B"/>
    <property type="match status" value="1"/>
</dbReference>
<comment type="catalytic activity">
    <reaction evidence="3">
        <text>3',5'-cyclic UMP + H2O = UMP + H(+)</text>
        <dbReference type="Rhea" id="RHEA:70575"/>
        <dbReference type="ChEBI" id="CHEBI:15377"/>
        <dbReference type="ChEBI" id="CHEBI:15378"/>
        <dbReference type="ChEBI" id="CHEBI:57865"/>
        <dbReference type="ChEBI" id="CHEBI:184387"/>
    </reaction>
    <physiologicalReaction direction="left-to-right" evidence="3">
        <dbReference type="Rhea" id="RHEA:70576"/>
    </physiologicalReaction>
</comment>
<gene>
    <name evidence="5" type="ORF">J2Z66_004324</name>
</gene>
<comment type="catalytic activity">
    <reaction evidence="1">
        <text>3',5'-cyclic CMP + H2O = CMP + H(+)</text>
        <dbReference type="Rhea" id="RHEA:72675"/>
        <dbReference type="ChEBI" id="CHEBI:15377"/>
        <dbReference type="ChEBI" id="CHEBI:15378"/>
        <dbReference type="ChEBI" id="CHEBI:58003"/>
        <dbReference type="ChEBI" id="CHEBI:60377"/>
    </reaction>
    <physiologicalReaction direction="left-to-right" evidence="1">
        <dbReference type="Rhea" id="RHEA:72676"/>
    </physiologicalReaction>
</comment>
<proteinExistence type="predicted"/>
<dbReference type="InterPro" id="IPR036866">
    <property type="entry name" value="RibonucZ/Hydroxyglut_hydro"/>
</dbReference>
<comment type="caution">
    <text evidence="5">The sequence shown here is derived from an EMBL/GenBank/DDBJ whole genome shotgun (WGS) entry which is preliminary data.</text>
</comment>
<dbReference type="PANTHER" id="PTHR42663">
    <property type="entry name" value="HYDROLASE C777.06C-RELATED-RELATED"/>
    <property type="match status" value="1"/>
</dbReference>
<accession>A0ABS4J0R7</accession>
<dbReference type="Pfam" id="PF23023">
    <property type="entry name" value="Anti-Pycsar_Apyc1"/>
    <property type="match status" value="1"/>
</dbReference>
<evidence type="ECO:0000256" key="1">
    <source>
        <dbReference type="ARBA" id="ARBA00034221"/>
    </source>
</evidence>
<keyword evidence="6" id="KW-1185">Reference proteome</keyword>
<evidence type="ECO:0000259" key="4">
    <source>
        <dbReference type="SMART" id="SM00849"/>
    </source>
</evidence>
<comment type="function">
    <text evidence="2">Counteracts the endogenous Pycsar antiviral defense system. Phosphodiesterase that enables metal-dependent hydrolysis of host cyclic nucleotide Pycsar defense signals such as cCMP and cUMP.</text>
</comment>
<protein>
    <submittedName>
        <fullName evidence="5">Ribonuclease BN (tRNA processing enzyme)</fullName>
    </submittedName>
</protein>
<feature type="domain" description="Metallo-beta-lactamase" evidence="4">
    <location>
        <begin position="20"/>
        <end position="221"/>
    </location>
</feature>
<dbReference type="RefSeq" id="WP_209973966.1">
    <property type="nucleotide sequence ID" value="NZ_JAGGLB010000015.1"/>
</dbReference>
<sequence>MSFQIQMLGTGSAFAKAYYNTNALILLTDFKILIDCGFTAARSLHELDITPDQLDGILITHIHADHVGGLEEMAFRLHYSYHKRIKLFISPLLVDKLWENTLKGGLENIEENLLGLSDFFDLVFLEERVPSVVHEGLTLELIQTLHIPNKISYSLFINNYIFYSADIQFSPDLLLHEVLNKRQCAYLLHDCQLKGKAMVHTSLEQLLTLPEEAQSKIYLMHYDDDMESYIGKTGSMTFIKQHEIYTFDE</sequence>
<name>A0ABS4J0R7_9BACL</name>
<dbReference type="PANTHER" id="PTHR42663:SF6">
    <property type="entry name" value="HYDROLASE C777.06C-RELATED"/>
    <property type="match status" value="1"/>
</dbReference>
<organism evidence="5 6">
    <name type="scientific">Paenibacillus eucommiae</name>
    <dbReference type="NCBI Taxonomy" id="1355755"/>
    <lineage>
        <taxon>Bacteria</taxon>
        <taxon>Bacillati</taxon>
        <taxon>Bacillota</taxon>
        <taxon>Bacilli</taxon>
        <taxon>Bacillales</taxon>
        <taxon>Paenibacillaceae</taxon>
        <taxon>Paenibacillus</taxon>
    </lineage>
</organism>
<evidence type="ECO:0000256" key="3">
    <source>
        <dbReference type="ARBA" id="ARBA00048505"/>
    </source>
</evidence>